<dbReference type="HOGENOM" id="CLU_1908701_0_0_1"/>
<dbReference type="InParanoid" id="K1QZ56"/>
<protein>
    <submittedName>
        <fullName evidence="1">Uncharacterized protein</fullName>
    </submittedName>
</protein>
<dbReference type="EMBL" id="JH816265">
    <property type="protein sequence ID" value="EKC38958.1"/>
    <property type="molecule type" value="Genomic_DNA"/>
</dbReference>
<name>K1QZ56_MAGGI</name>
<dbReference type="AlphaFoldDB" id="K1QZ56"/>
<proteinExistence type="predicted"/>
<accession>K1QZ56</accession>
<gene>
    <name evidence="1" type="ORF">CGI_10026725</name>
</gene>
<reference evidence="1" key="1">
    <citation type="journal article" date="2012" name="Nature">
        <title>The oyster genome reveals stress adaptation and complexity of shell formation.</title>
        <authorList>
            <person name="Zhang G."/>
            <person name="Fang X."/>
            <person name="Guo X."/>
            <person name="Li L."/>
            <person name="Luo R."/>
            <person name="Xu F."/>
            <person name="Yang P."/>
            <person name="Zhang L."/>
            <person name="Wang X."/>
            <person name="Qi H."/>
            <person name="Xiong Z."/>
            <person name="Que H."/>
            <person name="Xie Y."/>
            <person name="Holland P.W."/>
            <person name="Paps J."/>
            <person name="Zhu Y."/>
            <person name="Wu F."/>
            <person name="Chen Y."/>
            <person name="Wang J."/>
            <person name="Peng C."/>
            <person name="Meng J."/>
            <person name="Yang L."/>
            <person name="Liu J."/>
            <person name="Wen B."/>
            <person name="Zhang N."/>
            <person name="Huang Z."/>
            <person name="Zhu Q."/>
            <person name="Feng Y."/>
            <person name="Mount A."/>
            <person name="Hedgecock D."/>
            <person name="Xu Z."/>
            <person name="Liu Y."/>
            <person name="Domazet-Loso T."/>
            <person name="Du Y."/>
            <person name="Sun X."/>
            <person name="Zhang S."/>
            <person name="Liu B."/>
            <person name="Cheng P."/>
            <person name="Jiang X."/>
            <person name="Li J."/>
            <person name="Fan D."/>
            <person name="Wang W."/>
            <person name="Fu W."/>
            <person name="Wang T."/>
            <person name="Wang B."/>
            <person name="Zhang J."/>
            <person name="Peng Z."/>
            <person name="Li Y."/>
            <person name="Li N."/>
            <person name="Wang J."/>
            <person name="Chen M."/>
            <person name="He Y."/>
            <person name="Tan F."/>
            <person name="Song X."/>
            <person name="Zheng Q."/>
            <person name="Huang R."/>
            <person name="Yang H."/>
            <person name="Du X."/>
            <person name="Chen L."/>
            <person name="Yang M."/>
            <person name="Gaffney P.M."/>
            <person name="Wang S."/>
            <person name="Luo L."/>
            <person name="She Z."/>
            <person name="Ming Y."/>
            <person name="Huang W."/>
            <person name="Zhang S."/>
            <person name="Huang B."/>
            <person name="Zhang Y."/>
            <person name="Qu T."/>
            <person name="Ni P."/>
            <person name="Miao G."/>
            <person name="Wang J."/>
            <person name="Wang Q."/>
            <person name="Steinberg C.E."/>
            <person name="Wang H."/>
            <person name="Li N."/>
            <person name="Qian L."/>
            <person name="Zhang G."/>
            <person name="Li Y."/>
            <person name="Yang H."/>
            <person name="Liu X."/>
            <person name="Wang J."/>
            <person name="Yin Y."/>
            <person name="Wang J."/>
        </authorList>
    </citation>
    <scope>NUCLEOTIDE SEQUENCE [LARGE SCALE GENOMIC DNA]</scope>
    <source>
        <strain evidence="1">05x7-T-G4-1.051#20</strain>
    </source>
</reference>
<sequence length="133" mass="15133">MLQENTEFFATVQLGAVSCGDAWKVLSARKWDDLSSYQRDLLNDGTYLQNCGSDTTVLQECFKPPANRQSSLDKYATCSDRLSYCETFPDKTPAKLEKKNQREFNSCLNNWSNILICEESEKISSPPQSNKAW</sequence>
<evidence type="ECO:0000313" key="1">
    <source>
        <dbReference type="EMBL" id="EKC38958.1"/>
    </source>
</evidence>
<organism evidence="1">
    <name type="scientific">Magallana gigas</name>
    <name type="common">Pacific oyster</name>
    <name type="synonym">Crassostrea gigas</name>
    <dbReference type="NCBI Taxonomy" id="29159"/>
    <lineage>
        <taxon>Eukaryota</taxon>
        <taxon>Metazoa</taxon>
        <taxon>Spiralia</taxon>
        <taxon>Lophotrochozoa</taxon>
        <taxon>Mollusca</taxon>
        <taxon>Bivalvia</taxon>
        <taxon>Autobranchia</taxon>
        <taxon>Pteriomorphia</taxon>
        <taxon>Ostreida</taxon>
        <taxon>Ostreoidea</taxon>
        <taxon>Ostreidae</taxon>
        <taxon>Magallana</taxon>
    </lineage>
</organism>